<dbReference type="EMBL" id="UPSH01000001">
    <property type="protein sequence ID" value="VBB18944.1"/>
    <property type="molecule type" value="Genomic_DNA"/>
</dbReference>
<dbReference type="SUPFAM" id="SSF52096">
    <property type="entry name" value="ClpP/crotonase"/>
    <property type="match status" value="1"/>
</dbReference>
<dbReference type="Gene3D" id="3.90.226.10">
    <property type="entry name" value="2-enoyl-CoA Hydratase, Chain A, domain 1"/>
    <property type="match status" value="1"/>
</dbReference>
<feature type="compositionally biased region" description="Polar residues" evidence="2">
    <location>
        <begin position="1"/>
        <end position="13"/>
    </location>
</feature>
<dbReference type="InterPro" id="IPR029045">
    <property type="entry name" value="ClpP/crotonase-like_dom_sf"/>
</dbReference>
<evidence type="ECO:0000313" key="4">
    <source>
        <dbReference type="EMBL" id="VBB18944.1"/>
    </source>
</evidence>
<dbReference type="PANTHER" id="PTHR10381:SF11">
    <property type="entry name" value="ATP-DEPENDENT CLP PROTEASE PROTEOLYTIC SUBUNIT, MITOCHONDRIAL"/>
    <property type="match status" value="1"/>
</dbReference>
<comment type="similarity">
    <text evidence="1">Belongs to the peptidase S14 family.</text>
</comment>
<keyword evidence="3" id="KW-0472">Membrane</keyword>
<evidence type="ECO:0000313" key="5">
    <source>
        <dbReference type="Proteomes" id="UP000594342"/>
    </source>
</evidence>
<evidence type="ECO:0000256" key="3">
    <source>
        <dbReference type="SAM" id="Phobius"/>
    </source>
</evidence>
<feature type="region of interest" description="Disordered" evidence="2">
    <location>
        <begin position="1"/>
        <end position="45"/>
    </location>
</feature>
<keyword evidence="3" id="KW-0812">Transmembrane</keyword>
<accession>A0A5K0UBM9</accession>
<reference evidence="4 5" key="1">
    <citation type="submission" date="2018-10" db="EMBL/GenBank/DDBJ databases">
        <authorList>
            <consortium name="IHU Genomes"/>
        </authorList>
    </citation>
    <scope>NUCLEOTIDE SEQUENCE [LARGE SCALE GENOMIC DNA]</scope>
    <source>
        <strain evidence="4 5">A1</strain>
    </source>
</reference>
<dbReference type="InterPro" id="IPR023562">
    <property type="entry name" value="ClpP/TepA"/>
</dbReference>
<sequence>MDYSNGNGSQGNKTRVKRGRAESNSWSDFETDPDHEVKPPTSKKFRQDDVVVRSVRYPDKYENHIFAAGNNEIHFNAHVDGETITRLKKLISIIVEENKDKLVRFNEDRTVPAERAKDPPVMITYIVNSPGGSVHDVLDCVDYVNFLRCTFANIKFTSIITGMVASAGTIMCVIADKRKMTRFSFAMIHELSTGVARTNYTRIMTHAEFIQNVHNVLVTIYQECRGISMDDVEKKNELEILLKDETWMSPAKYKEHGFVDEIIAVHKRS</sequence>
<dbReference type="GO" id="GO:0009368">
    <property type="term" value="C:endopeptidase Clp complex"/>
    <property type="evidence" value="ECO:0007669"/>
    <property type="project" value="TreeGrafter"/>
</dbReference>
<keyword evidence="4" id="KW-0645">Protease</keyword>
<feature type="transmembrane region" description="Helical" evidence="3">
    <location>
        <begin position="156"/>
        <end position="175"/>
    </location>
</feature>
<dbReference type="PANTHER" id="PTHR10381">
    <property type="entry name" value="ATP-DEPENDENT CLP PROTEASE PROTEOLYTIC SUBUNIT"/>
    <property type="match status" value="1"/>
</dbReference>
<dbReference type="InterPro" id="IPR001907">
    <property type="entry name" value="ClpP"/>
</dbReference>
<proteinExistence type="inferred from homology"/>
<dbReference type="Pfam" id="PF00574">
    <property type="entry name" value="CLP_protease"/>
    <property type="match status" value="1"/>
</dbReference>
<dbReference type="GO" id="GO:0004176">
    <property type="term" value="F:ATP-dependent peptidase activity"/>
    <property type="evidence" value="ECO:0007669"/>
    <property type="project" value="InterPro"/>
</dbReference>
<gene>
    <name evidence="4" type="ORF">YASMINEVIRUS_1476</name>
</gene>
<evidence type="ECO:0000256" key="2">
    <source>
        <dbReference type="SAM" id="MobiDB-lite"/>
    </source>
</evidence>
<organism evidence="4 5">
    <name type="scientific">Yasminevirus sp. GU-2018</name>
    <dbReference type="NCBI Taxonomy" id="2420051"/>
    <lineage>
        <taxon>Viruses</taxon>
        <taxon>Varidnaviria</taxon>
        <taxon>Bamfordvirae</taxon>
        <taxon>Nucleocytoviricota</taxon>
        <taxon>Megaviricetes</taxon>
        <taxon>Imitervirales</taxon>
        <taxon>Mimiviridae</taxon>
        <taxon>Klosneuvirinae</taxon>
        <taxon>Yasminevirus</taxon>
        <taxon>Yasminevirus saudimassiliense</taxon>
    </lineage>
</organism>
<keyword evidence="3" id="KW-1133">Transmembrane helix</keyword>
<dbReference type="Proteomes" id="UP000594342">
    <property type="component" value="Unassembled WGS sequence"/>
</dbReference>
<comment type="caution">
    <text evidence="4">The sequence shown here is derived from an EMBL/GenBank/DDBJ whole genome shotgun (WGS) entry which is preliminary data.</text>
</comment>
<dbReference type="PRINTS" id="PR00127">
    <property type="entry name" value="CLPPROTEASEP"/>
</dbReference>
<dbReference type="GO" id="GO:0004252">
    <property type="term" value="F:serine-type endopeptidase activity"/>
    <property type="evidence" value="ECO:0007669"/>
    <property type="project" value="InterPro"/>
</dbReference>
<protein>
    <submittedName>
        <fullName evidence="4">ATP-dependent Clp protease proteolytic subunit</fullName>
    </submittedName>
</protein>
<name>A0A5K0UBM9_9VIRU</name>
<dbReference type="GO" id="GO:0051117">
    <property type="term" value="F:ATPase binding"/>
    <property type="evidence" value="ECO:0007669"/>
    <property type="project" value="TreeGrafter"/>
</dbReference>
<keyword evidence="5" id="KW-1185">Reference proteome</keyword>
<dbReference type="GO" id="GO:0006515">
    <property type="term" value="P:protein quality control for misfolded or incompletely synthesized proteins"/>
    <property type="evidence" value="ECO:0007669"/>
    <property type="project" value="TreeGrafter"/>
</dbReference>
<evidence type="ECO:0000256" key="1">
    <source>
        <dbReference type="ARBA" id="ARBA00007039"/>
    </source>
</evidence>
<keyword evidence="4" id="KW-0378">Hydrolase</keyword>